<evidence type="ECO:0000313" key="3">
    <source>
        <dbReference type="Proteomes" id="UP000028341"/>
    </source>
</evidence>
<sequence length="76" mass="7920">MLVSKKSLAAGLLMASVLFGAQTSAAVLPLMLFHRMRLMVCTVTARHRSHDPLGEVTAPGRAGRSRTGAGTGTRSG</sequence>
<dbReference type="AlphaFoldDB" id="A0A081XZ68"/>
<name>A0A081XZ68_STRTO</name>
<comment type="caution">
    <text evidence="2">The sequence shown here is derived from an EMBL/GenBank/DDBJ whole genome shotgun (WGS) entry which is preliminary data.</text>
</comment>
<dbReference type="Pfam" id="PF13593">
    <property type="entry name" value="SBF_like"/>
    <property type="match status" value="1"/>
</dbReference>
<evidence type="ECO:0000313" key="2">
    <source>
        <dbReference type="EMBL" id="KES08841.1"/>
    </source>
</evidence>
<proteinExistence type="predicted"/>
<evidence type="ECO:0000256" key="1">
    <source>
        <dbReference type="SAM" id="MobiDB-lite"/>
    </source>
</evidence>
<keyword evidence="3" id="KW-1185">Reference proteome</keyword>
<dbReference type="EMBL" id="JFCB01000001">
    <property type="protein sequence ID" value="KES08841.1"/>
    <property type="molecule type" value="Genomic_DNA"/>
</dbReference>
<dbReference type="InterPro" id="IPR016833">
    <property type="entry name" value="Put_Na-Bile_cotransptr"/>
</dbReference>
<feature type="region of interest" description="Disordered" evidence="1">
    <location>
        <begin position="51"/>
        <end position="76"/>
    </location>
</feature>
<protein>
    <submittedName>
        <fullName evidence="2">Uncharacterized protein</fullName>
    </submittedName>
</protein>
<dbReference type="eggNOG" id="COG0385">
    <property type="taxonomic scope" value="Bacteria"/>
</dbReference>
<reference evidence="2 3" key="1">
    <citation type="submission" date="2014-02" db="EMBL/GenBank/DDBJ databases">
        <title>The genome announcement of Streptomyces toyocaensis NRRL15009.</title>
        <authorList>
            <person name="Hong H.-J."/>
            <person name="Kwun M.J."/>
        </authorList>
    </citation>
    <scope>NUCLEOTIDE SEQUENCE [LARGE SCALE GENOMIC DNA]</scope>
    <source>
        <strain evidence="2 3">NRRL 15009</strain>
    </source>
</reference>
<dbReference type="STRING" id="55952.BU52_01965"/>
<organism evidence="2 3">
    <name type="scientific">Streptomyces toyocaensis</name>
    <dbReference type="NCBI Taxonomy" id="55952"/>
    <lineage>
        <taxon>Bacteria</taxon>
        <taxon>Bacillati</taxon>
        <taxon>Actinomycetota</taxon>
        <taxon>Actinomycetes</taxon>
        <taxon>Kitasatosporales</taxon>
        <taxon>Streptomycetaceae</taxon>
        <taxon>Streptomyces</taxon>
    </lineage>
</organism>
<dbReference type="Proteomes" id="UP000028341">
    <property type="component" value="Unassembled WGS sequence"/>
</dbReference>
<gene>
    <name evidence="2" type="ORF">BU52_01965</name>
</gene>
<accession>A0A081XZ68</accession>